<organism evidence="1 2">
    <name type="scientific">Smallanthus sonchifolius</name>
    <dbReference type="NCBI Taxonomy" id="185202"/>
    <lineage>
        <taxon>Eukaryota</taxon>
        <taxon>Viridiplantae</taxon>
        <taxon>Streptophyta</taxon>
        <taxon>Embryophyta</taxon>
        <taxon>Tracheophyta</taxon>
        <taxon>Spermatophyta</taxon>
        <taxon>Magnoliopsida</taxon>
        <taxon>eudicotyledons</taxon>
        <taxon>Gunneridae</taxon>
        <taxon>Pentapetalae</taxon>
        <taxon>asterids</taxon>
        <taxon>campanulids</taxon>
        <taxon>Asterales</taxon>
        <taxon>Asteraceae</taxon>
        <taxon>Asteroideae</taxon>
        <taxon>Heliantheae alliance</taxon>
        <taxon>Millerieae</taxon>
        <taxon>Smallanthus</taxon>
    </lineage>
</organism>
<dbReference type="EMBL" id="CM042023">
    <property type="protein sequence ID" value="KAI3813134.1"/>
    <property type="molecule type" value="Genomic_DNA"/>
</dbReference>
<keyword evidence="2" id="KW-1185">Reference proteome</keyword>
<comment type="caution">
    <text evidence="1">The sequence shown here is derived from an EMBL/GenBank/DDBJ whole genome shotgun (WGS) entry which is preliminary data.</text>
</comment>
<sequence length="106" mass="11317">MHRRRVLLLSYPTTSVLRRRAVLIDDGCLRLPVVQLQPSPPLTPSQSAPTGAVTGPVVPVVFVFPDHHSSEPLSPSHAAENHCCSGYSSSPTTPTASTDRLPLLGL</sequence>
<evidence type="ECO:0000313" key="2">
    <source>
        <dbReference type="Proteomes" id="UP001056120"/>
    </source>
</evidence>
<protein>
    <submittedName>
        <fullName evidence="1">Uncharacterized protein</fullName>
    </submittedName>
</protein>
<reference evidence="2" key="1">
    <citation type="journal article" date="2022" name="Mol. Ecol. Resour.">
        <title>The genomes of chicory, endive, great burdock and yacon provide insights into Asteraceae palaeo-polyploidization history and plant inulin production.</title>
        <authorList>
            <person name="Fan W."/>
            <person name="Wang S."/>
            <person name="Wang H."/>
            <person name="Wang A."/>
            <person name="Jiang F."/>
            <person name="Liu H."/>
            <person name="Zhao H."/>
            <person name="Xu D."/>
            <person name="Zhang Y."/>
        </authorList>
    </citation>
    <scope>NUCLEOTIDE SEQUENCE [LARGE SCALE GENOMIC DNA]</scope>
    <source>
        <strain evidence="2">cv. Yunnan</strain>
    </source>
</reference>
<proteinExistence type="predicted"/>
<evidence type="ECO:0000313" key="1">
    <source>
        <dbReference type="EMBL" id="KAI3813134.1"/>
    </source>
</evidence>
<dbReference type="Proteomes" id="UP001056120">
    <property type="component" value="Linkage Group LG06"/>
</dbReference>
<accession>A0ACB9IYM5</accession>
<gene>
    <name evidence="1" type="ORF">L1987_17850</name>
</gene>
<name>A0ACB9IYM5_9ASTR</name>
<reference evidence="1 2" key="2">
    <citation type="journal article" date="2022" name="Mol. Ecol. Resour.">
        <title>The genomes of chicory, endive, great burdock and yacon provide insights into Asteraceae paleo-polyploidization history and plant inulin production.</title>
        <authorList>
            <person name="Fan W."/>
            <person name="Wang S."/>
            <person name="Wang H."/>
            <person name="Wang A."/>
            <person name="Jiang F."/>
            <person name="Liu H."/>
            <person name="Zhao H."/>
            <person name="Xu D."/>
            <person name="Zhang Y."/>
        </authorList>
    </citation>
    <scope>NUCLEOTIDE SEQUENCE [LARGE SCALE GENOMIC DNA]</scope>
    <source>
        <strain evidence="2">cv. Yunnan</strain>
        <tissue evidence="1">Leaves</tissue>
    </source>
</reference>